<dbReference type="AlphaFoldDB" id="A0A857DN65"/>
<feature type="transmembrane region" description="Helical" evidence="1">
    <location>
        <begin position="82"/>
        <end position="99"/>
    </location>
</feature>
<name>A0A857DN65_9FIRM</name>
<gene>
    <name evidence="3" type="ORF">GQ588_03645</name>
</gene>
<sequence length="465" mass="52337">MLLTLLILSWLIFGTMAAFTLFYKNQQNQQILGVTLSATHAQSLEVQDIISGYKRMCYLIFLLSAGLSLLLLLPAAASFTEFFLLILVLVNIFFNWLAVHRYQRRLRTLKKEKGWIYQRSRIVTVDMNVVKEKGKAGVSAVWSWLFLLLSFIPTFYLLFSPTARAFYPVVFSMIGPFCQLNMIFLYYQMRNSHTPALSENTEINKVCARTQERIRTQAATLSGLTMLVFWFLFSFSVFYAGDGILIILPVFVLITALLLIAYWQQKKIRAAENHFFGPELQNESHLSEQEGAYKWGCYYNPSDPRIFVPKRIAGMGFTINLAHPVGKAVGFGILALVLAALIPVFYGGAKDYVITENGSQITIDAAMYDLSLAKDRIVSVSTLESLPRSLRTNGYGGESKSFGHFTVEGYGKCMLYVYSQGGAYIVLKLDGDNPGYVIVNGKTPAETENLYRSIKAWLGEGVSIY</sequence>
<keyword evidence="1" id="KW-1133">Transmembrane helix</keyword>
<keyword evidence="1" id="KW-0812">Transmembrane</keyword>
<protein>
    <recommendedName>
        <fullName evidence="2">DUF5808 domain-containing protein</fullName>
    </recommendedName>
</protein>
<feature type="transmembrane region" description="Helical" evidence="1">
    <location>
        <begin position="56"/>
        <end position="76"/>
    </location>
</feature>
<evidence type="ECO:0000313" key="3">
    <source>
        <dbReference type="EMBL" id="QHA01862.1"/>
    </source>
</evidence>
<feature type="domain" description="DUF5808" evidence="2">
    <location>
        <begin position="301"/>
        <end position="327"/>
    </location>
</feature>
<feature type="transmembrane region" description="Helical" evidence="1">
    <location>
        <begin position="6"/>
        <end position="23"/>
    </location>
</feature>
<feature type="transmembrane region" description="Helical" evidence="1">
    <location>
        <begin position="244"/>
        <end position="263"/>
    </location>
</feature>
<proteinExistence type="predicted"/>
<evidence type="ECO:0000256" key="1">
    <source>
        <dbReference type="SAM" id="Phobius"/>
    </source>
</evidence>
<dbReference type="RefSeq" id="WP_019225677.1">
    <property type="nucleotide sequence ID" value="NZ_JAQQPN010000009.1"/>
</dbReference>
<feature type="transmembrane region" description="Helical" evidence="1">
    <location>
        <begin position="141"/>
        <end position="159"/>
    </location>
</feature>
<feature type="transmembrane region" description="Helical" evidence="1">
    <location>
        <begin position="328"/>
        <end position="349"/>
    </location>
</feature>
<keyword evidence="1" id="KW-0472">Membrane</keyword>
<evidence type="ECO:0000313" key="4">
    <source>
        <dbReference type="Proteomes" id="UP000430508"/>
    </source>
</evidence>
<reference evidence="3 4" key="1">
    <citation type="submission" date="2019-12" db="EMBL/GenBank/DDBJ databases">
        <title>Sequence classification of anaerobic respiratory reductive dehalogenases: First we see many, then we see few.</title>
        <authorList>
            <person name="Molenda O."/>
            <person name="Puentes Jacome L.A."/>
            <person name="Cao X."/>
            <person name="Nesbo C.L."/>
            <person name="Tang S."/>
            <person name="Morson N."/>
            <person name="Patron J."/>
            <person name="Lomheim L."/>
            <person name="Wishart D.S."/>
            <person name="Edwards E.A."/>
        </authorList>
    </citation>
    <scope>NUCLEOTIDE SEQUENCE [LARGE SCALE GENOMIC DNA]</scope>
    <source>
        <strain evidence="3 4">12DCA</strain>
    </source>
</reference>
<feature type="transmembrane region" description="Helical" evidence="1">
    <location>
        <begin position="218"/>
        <end position="238"/>
    </location>
</feature>
<feature type="transmembrane region" description="Helical" evidence="1">
    <location>
        <begin position="165"/>
        <end position="187"/>
    </location>
</feature>
<dbReference type="EMBL" id="CP046996">
    <property type="protein sequence ID" value="QHA01862.1"/>
    <property type="molecule type" value="Genomic_DNA"/>
</dbReference>
<dbReference type="InterPro" id="IPR043831">
    <property type="entry name" value="DUF5808"/>
</dbReference>
<organism evidence="3 4">
    <name type="scientific">Dehalobacter restrictus</name>
    <dbReference type="NCBI Taxonomy" id="55583"/>
    <lineage>
        <taxon>Bacteria</taxon>
        <taxon>Bacillati</taxon>
        <taxon>Bacillota</taxon>
        <taxon>Clostridia</taxon>
        <taxon>Eubacteriales</taxon>
        <taxon>Desulfitobacteriaceae</taxon>
        <taxon>Dehalobacter</taxon>
    </lineage>
</organism>
<dbReference type="Proteomes" id="UP000430508">
    <property type="component" value="Chromosome"/>
</dbReference>
<dbReference type="Pfam" id="PF19124">
    <property type="entry name" value="DUF5808"/>
    <property type="match status" value="1"/>
</dbReference>
<evidence type="ECO:0000259" key="2">
    <source>
        <dbReference type="Pfam" id="PF19124"/>
    </source>
</evidence>
<accession>A0A857DN65</accession>